<keyword evidence="4" id="KW-0809">Transit peptide</keyword>
<protein>
    <submittedName>
        <fullName evidence="8">Photosystem II PsbQ</fullName>
    </submittedName>
</protein>
<evidence type="ECO:0000256" key="7">
    <source>
        <dbReference type="ARBA" id="ARBA00035649"/>
    </source>
</evidence>
<evidence type="ECO:0000256" key="1">
    <source>
        <dbReference type="ARBA" id="ARBA00004334"/>
    </source>
</evidence>
<reference evidence="8 9" key="1">
    <citation type="journal article" date="2019" name="Nat. Plants">
        <title>Stout camphor tree genome fills gaps in understanding of flowering plant genome evolution.</title>
        <authorList>
            <person name="Chaw S.M."/>
            <person name="Liu Y.C."/>
            <person name="Wu Y.W."/>
            <person name="Wang H.Y."/>
            <person name="Lin C.I."/>
            <person name="Wu C.S."/>
            <person name="Ke H.M."/>
            <person name="Chang L.Y."/>
            <person name="Hsu C.Y."/>
            <person name="Yang H.T."/>
            <person name="Sudianto E."/>
            <person name="Hsu M.H."/>
            <person name="Wu K.P."/>
            <person name="Wang L.N."/>
            <person name="Leebens-Mack J.H."/>
            <person name="Tsai I.J."/>
        </authorList>
    </citation>
    <scope>NUCLEOTIDE SEQUENCE [LARGE SCALE GENOMIC DNA]</scope>
    <source>
        <strain evidence="9">cv. Chaw 1501</strain>
        <tissue evidence="8">Young leaves</tissue>
    </source>
</reference>
<dbReference type="InterPro" id="IPR008797">
    <property type="entry name" value="PSII_PsbQ"/>
</dbReference>
<proteinExistence type="inferred from homology"/>
<dbReference type="Gene3D" id="1.20.120.290">
    <property type="entry name" value="Oxygen-evolving enhancer protein 3 (PsbQ), four-helix up-down bundle"/>
    <property type="match status" value="1"/>
</dbReference>
<keyword evidence="6" id="KW-0472">Membrane</keyword>
<evidence type="ECO:0000256" key="3">
    <source>
        <dbReference type="ARBA" id="ARBA00022640"/>
    </source>
</evidence>
<dbReference type="GO" id="GO:0005509">
    <property type="term" value="F:calcium ion binding"/>
    <property type="evidence" value="ECO:0007669"/>
    <property type="project" value="InterPro"/>
</dbReference>
<organism evidence="8 9">
    <name type="scientific">Cinnamomum micranthum f. kanehirae</name>
    <dbReference type="NCBI Taxonomy" id="337451"/>
    <lineage>
        <taxon>Eukaryota</taxon>
        <taxon>Viridiplantae</taxon>
        <taxon>Streptophyta</taxon>
        <taxon>Embryophyta</taxon>
        <taxon>Tracheophyta</taxon>
        <taxon>Spermatophyta</taxon>
        <taxon>Magnoliopsida</taxon>
        <taxon>Magnoliidae</taxon>
        <taxon>Laurales</taxon>
        <taxon>Lauraceae</taxon>
        <taxon>Cinnamomum</taxon>
    </lineage>
</organism>
<dbReference type="OrthoDB" id="783722at2759"/>
<keyword evidence="3" id="KW-0934">Plastid</keyword>
<dbReference type="PANTHER" id="PTHR33399">
    <property type="entry name" value="OXYGEN-EVOLVING ENHANCER PROTEIN 3-1, CHLOROPLASTIC"/>
    <property type="match status" value="1"/>
</dbReference>
<dbReference type="GO" id="GO:0019898">
    <property type="term" value="C:extrinsic component of membrane"/>
    <property type="evidence" value="ECO:0007669"/>
    <property type="project" value="InterPro"/>
</dbReference>
<keyword evidence="9" id="KW-1185">Reference proteome</keyword>
<dbReference type="AlphaFoldDB" id="A0A3S3MLE7"/>
<dbReference type="GO" id="GO:0009654">
    <property type="term" value="C:photosystem II oxygen evolving complex"/>
    <property type="evidence" value="ECO:0007669"/>
    <property type="project" value="InterPro"/>
</dbReference>
<evidence type="ECO:0000256" key="6">
    <source>
        <dbReference type="ARBA" id="ARBA00023136"/>
    </source>
</evidence>
<dbReference type="Proteomes" id="UP000283530">
    <property type="component" value="Unassembled WGS sequence"/>
</dbReference>
<gene>
    <name evidence="8" type="ORF">CKAN_00710900</name>
</gene>
<dbReference type="SUPFAM" id="SSF101112">
    <property type="entry name" value="Oxygen-evolving enhancer protein 3"/>
    <property type="match status" value="1"/>
</dbReference>
<dbReference type="InterPro" id="IPR023222">
    <property type="entry name" value="PsbQ-like_dom_sf"/>
</dbReference>
<dbReference type="InterPro" id="IPR054099">
    <property type="entry name" value="PSII_PsbQ_pln"/>
</dbReference>
<dbReference type="GO" id="GO:0009535">
    <property type="term" value="C:chloroplast thylakoid membrane"/>
    <property type="evidence" value="ECO:0007669"/>
    <property type="project" value="UniProtKB-SubCell"/>
</dbReference>
<dbReference type="EMBL" id="QPKB01000003">
    <property type="protein sequence ID" value="RWR78569.1"/>
    <property type="molecule type" value="Genomic_DNA"/>
</dbReference>
<dbReference type="GO" id="GO:0009767">
    <property type="term" value="P:photosynthetic electron transport chain"/>
    <property type="evidence" value="ECO:0007669"/>
    <property type="project" value="TreeGrafter"/>
</dbReference>
<evidence type="ECO:0000313" key="9">
    <source>
        <dbReference type="Proteomes" id="UP000283530"/>
    </source>
</evidence>
<dbReference type="Pfam" id="PF05757">
    <property type="entry name" value="PsbQ"/>
    <property type="match status" value="1"/>
</dbReference>
<evidence type="ECO:0000256" key="4">
    <source>
        <dbReference type="ARBA" id="ARBA00022946"/>
    </source>
</evidence>
<comment type="caution">
    <text evidence="8">The sequence shown here is derived from an EMBL/GenBank/DDBJ whole genome shotgun (WGS) entry which is preliminary data.</text>
</comment>
<evidence type="ECO:0000256" key="2">
    <source>
        <dbReference type="ARBA" id="ARBA00022528"/>
    </source>
</evidence>
<accession>A0A3S3MLE7</accession>
<comment type="subcellular location">
    <subcellularLocation>
        <location evidence="1">Plastid</location>
        <location evidence="1">Chloroplast thylakoid membrane</location>
    </subcellularLocation>
</comment>
<dbReference type="PANTHER" id="PTHR33399:SF8">
    <property type="entry name" value="OS04G0522800 PROTEIN"/>
    <property type="match status" value="1"/>
</dbReference>
<sequence>MIDIGSWGSVCRIKKCVFDFLSIMDLMDDEDRWDLMARDIRLRSTFLYCDFNQVISNASKEEKQPLIDLANKLFQSIEELDYAVQIRSISLTQDRYDDAALVLKEVMTLMP</sequence>
<evidence type="ECO:0000256" key="5">
    <source>
        <dbReference type="ARBA" id="ARBA00023078"/>
    </source>
</evidence>
<dbReference type="STRING" id="337451.A0A3S3MLE7"/>
<keyword evidence="5" id="KW-0793">Thylakoid</keyword>
<evidence type="ECO:0000313" key="8">
    <source>
        <dbReference type="EMBL" id="RWR78569.1"/>
    </source>
</evidence>
<keyword evidence="2" id="KW-0150">Chloroplast</keyword>
<name>A0A3S3MLE7_9MAGN</name>
<comment type="similarity">
    <text evidence="7">Belongs to the PsbQ family.</text>
</comment>